<evidence type="ECO:0000313" key="2">
    <source>
        <dbReference type="Proteomes" id="UP000828048"/>
    </source>
</evidence>
<evidence type="ECO:0000313" key="1">
    <source>
        <dbReference type="EMBL" id="KAH7848762.1"/>
    </source>
</evidence>
<sequence length="391" mass="42015">MVDSDQNKLFVGGISRETTEDTLKAHFVKYGTVVKAVVAKDRDTGNPRGFGFVSLDDSSAVDQALRDTHFILDRMVEVSKAIPRSEQHQNQQQSRRSYRNSGSSCGRTDLFRTKKIFVGGLAPGLTEREFKGYFERFGGITDVVVMHDNATNRPRGFGFITFDSEEAVEDVTKKSFHELTGKLVEVKRAVPKEGNNGNGHNDYNAREVSGRENFNNYQHGNYPPYSPHCGILPGYGPFPGYGGSVGYPYGANFFGGGFPFGGYNGIGYGVTSLAPRSPWIRGGFLPYGNYPIVYPTYLNGGVGIMGIGTNGYNGTGQMGINGQVSQAGSTVIVEMKTLDMAGSESGDAQVAADGTMNGETVNAKSSDMGGSDGDSSSNGNEEAIDGQLQPR</sequence>
<dbReference type="EMBL" id="CM037157">
    <property type="protein sequence ID" value="KAH7848762.1"/>
    <property type="molecule type" value="Genomic_DNA"/>
</dbReference>
<organism evidence="1 2">
    <name type="scientific">Vaccinium darrowii</name>
    <dbReference type="NCBI Taxonomy" id="229202"/>
    <lineage>
        <taxon>Eukaryota</taxon>
        <taxon>Viridiplantae</taxon>
        <taxon>Streptophyta</taxon>
        <taxon>Embryophyta</taxon>
        <taxon>Tracheophyta</taxon>
        <taxon>Spermatophyta</taxon>
        <taxon>Magnoliopsida</taxon>
        <taxon>eudicotyledons</taxon>
        <taxon>Gunneridae</taxon>
        <taxon>Pentapetalae</taxon>
        <taxon>asterids</taxon>
        <taxon>Ericales</taxon>
        <taxon>Ericaceae</taxon>
        <taxon>Vaccinioideae</taxon>
        <taxon>Vaccinieae</taxon>
        <taxon>Vaccinium</taxon>
    </lineage>
</organism>
<gene>
    <name evidence="1" type="ORF">Vadar_007422</name>
</gene>
<dbReference type="Proteomes" id="UP000828048">
    <property type="component" value="Chromosome 7"/>
</dbReference>
<accession>A0ACB7Y5D1</accession>
<proteinExistence type="predicted"/>
<reference evidence="1 2" key="1">
    <citation type="journal article" date="2021" name="Hortic Res">
        <title>High-quality reference genome and annotation aids understanding of berry development for evergreen blueberry (Vaccinium darrowii).</title>
        <authorList>
            <person name="Yu J."/>
            <person name="Hulse-Kemp A.M."/>
            <person name="Babiker E."/>
            <person name="Staton M."/>
        </authorList>
    </citation>
    <scope>NUCLEOTIDE SEQUENCE [LARGE SCALE GENOMIC DNA]</scope>
    <source>
        <strain evidence="2">cv. NJ 8807/NJ 8810</strain>
        <tissue evidence="1">Young leaf</tissue>
    </source>
</reference>
<protein>
    <submittedName>
        <fullName evidence="1">Uncharacterized protein</fullName>
    </submittedName>
</protein>
<name>A0ACB7Y5D1_9ERIC</name>
<keyword evidence="2" id="KW-1185">Reference proteome</keyword>
<comment type="caution">
    <text evidence="1">The sequence shown here is derived from an EMBL/GenBank/DDBJ whole genome shotgun (WGS) entry which is preliminary data.</text>
</comment>